<evidence type="ECO:0000256" key="1">
    <source>
        <dbReference type="SAM" id="MobiDB-lite"/>
    </source>
</evidence>
<accession>A0ABR1VAV1</accession>
<feature type="compositionally biased region" description="Basic and acidic residues" evidence="1">
    <location>
        <begin position="60"/>
        <end position="75"/>
    </location>
</feature>
<dbReference type="InterPro" id="IPR052635">
    <property type="entry name" value="Sec_Metab_Biosynth_Reg"/>
</dbReference>
<feature type="compositionally biased region" description="Basic and acidic residues" evidence="1">
    <location>
        <begin position="109"/>
        <end position="127"/>
    </location>
</feature>
<name>A0ABR1VAV1_9PEZI</name>
<gene>
    <name evidence="2" type="ORF">PG997_013906</name>
</gene>
<comment type="caution">
    <text evidence="2">The sequence shown here is derived from an EMBL/GenBank/DDBJ whole genome shotgun (WGS) entry which is preliminary data.</text>
</comment>
<evidence type="ECO:0000313" key="2">
    <source>
        <dbReference type="EMBL" id="KAK8067159.1"/>
    </source>
</evidence>
<keyword evidence="3" id="KW-1185">Reference proteome</keyword>
<protein>
    <submittedName>
        <fullName evidence="2">Basic-leucine zipper (BZIP) transcription factor</fullName>
    </submittedName>
</protein>
<dbReference type="EMBL" id="JAQQWN010000009">
    <property type="protein sequence ID" value="KAK8067159.1"/>
    <property type="molecule type" value="Genomic_DNA"/>
</dbReference>
<dbReference type="GeneID" id="92051280"/>
<evidence type="ECO:0000313" key="3">
    <source>
        <dbReference type="Proteomes" id="UP001433268"/>
    </source>
</evidence>
<proteinExistence type="predicted"/>
<sequence>MTSGSTKHRDSSGKKQSSSSKSKTQTADDWTEVTEPVVRRRIQNRNAQRKFPVFRRKNQRAKEKTERDALNREHAGGSYQIHDSTDLTDDEEVSGLPWGGISMRHVVARGHESESRRSGSGPDDQHQHHYNHARGGSSDDGHSGQQQFYGSSPTTMVYGDDTAAAQSYGGSFDGSSGAAAVGDDFFDDSAYYYYPDVNDDAAAMDDPFFRA</sequence>
<feature type="region of interest" description="Disordered" evidence="1">
    <location>
        <begin position="1"/>
        <end position="156"/>
    </location>
</feature>
<organism evidence="2 3">
    <name type="scientific">Apiospora hydei</name>
    <dbReference type="NCBI Taxonomy" id="1337664"/>
    <lineage>
        <taxon>Eukaryota</taxon>
        <taxon>Fungi</taxon>
        <taxon>Dikarya</taxon>
        <taxon>Ascomycota</taxon>
        <taxon>Pezizomycotina</taxon>
        <taxon>Sordariomycetes</taxon>
        <taxon>Xylariomycetidae</taxon>
        <taxon>Amphisphaeriales</taxon>
        <taxon>Apiosporaceae</taxon>
        <taxon>Apiospora</taxon>
    </lineage>
</organism>
<reference evidence="2 3" key="1">
    <citation type="submission" date="2023-01" db="EMBL/GenBank/DDBJ databases">
        <title>Analysis of 21 Apiospora genomes using comparative genomics revels a genus with tremendous synthesis potential of carbohydrate active enzymes and secondary metabolites.</title>
        <authorList>
            <person name="Sorensen T."/>
        </authorList>
    </citation>
    <scope>NUCLEOTIDE SEQUENCE [LARGE SCALE GENOMIC DNA]</scope>
    <source>
        <strain evidence="2 3">CBS 114990</strain>
    </source>
</reference>
<dbReference type="Proteomes" id="UP001433268">
    <property type="component" value="Unassembled WGS sequence"/>
</dbReference>
<dbReference type="PANTHER" id="PTHR39607:SF2">
    <property type="entry name" value="BZIP DOMAIN-CONTAINING PROTEIN"/>
    <property type="match status" value="1"/>
</dbReference>
<feature type="compositionally biased region" description="Low complexity" evidence="1">
    <location>
        <begin position="14"/>
        <end position="23"/>
    </location>
</feature>
<dbReference type="PANTHER" id="PTHR39607">
    <property type="entry name" value="XANTHOCILLIN BIOSYNTHESIS CLUSTER TRANSCRIPTION FACTOR XANC-RELATED"/>
    <property type="match status" value="1"/>
</dbReference>
<dbReference type="RefSeq" id="XP_066663912.1">
    <property type="nucleotide sequence ID" value="XM_066818220.1"/>
</dbReference>